<dbReference type="EMBL" id="JABSTV010001250">
    <property type="protein sequence ID" value="KAH7955688.1"/>
    <property type="molecule type" value="Genomic_DNA"/>
</dbReference>
<dbReference type="VEuPathDB" id="VectorBase:RSAN_036287"/>
<accession>A0A9D4SXE0</accession>
<gene>
    <name evidence="2" type="ORF">HPB52_002886</name>
</gene>
<name>A0A9D4SXE0_RHISA</name>
<dbReference type="GO" id="GO:0034198">
    <property type="term" value="P:cellular response to amino acid starvation"/>
    <property type="evidence" value="ECO:0007669"/>
    <property type="project" value="TreeGrafter"/>
</dbReference>
<evidence type="ECO:0000313" key="2">
    <source>
        <dbReference type="EMBL" id="KAH7955688.1"/>
    </source>
</evidence>
<dbReference type="InterPro" id="IPR011989">
    <property type="entry name" value="ARM-like"/>
</dbReference>
<organism evidence="2 3">
    <name type="scientific">Rhipicephalus sanguineus</name>
    <name type="common">Brown dog tick</name>
    <name type="synonym">Ixodes sanguineus</name>
    <dbReference type="NCBI Taxonomy" id="34632"/>
    <lineage>
        <taxon>Eukaryota</taxon>
        <taxon>Metazoa</taxon>
        <taxon>Ecdysozoa</taxon>
        <taxon>Arthropoda</taxon>
        <taxon>Chelicerata</taxon>
        <taxon>Arachnida</taxon>
        <taxon>Acari</taxon>
        <taxon>Parasitiformes</taxon>
        <taxon>Ixodida</taxon>
        <taxon>Ixodoidea</taxon>
        <taxon>Ixodidae</taxon>
        <taxon>Rhipicephalinae</taxon>
        <taxon>Rhipicephalus</taxon>
        <taxon>Rhipicephalus</taxon>
    </lineage>
</organism>
<dbReference type="PANTHER" id="PTHR23346">
    <property type="entry name" value="TRANSLATIONAL ACTIVATOR GCN1-RELATED"/>
    <property type="match status" value="1"/>
</dbReference>
<dbReference type="Gene3D" id="1.25.10.10">
    <property type="entry name" value="Leucine-rich Repeat Variant"/>
    <property type="match status" value="1"/>
</dbReference>
<dbReference type="GO" id="GO:0005829">
    <property type="term" value="C:cytosol"/>
    <property type="evidence" value="ECO:0007669"/>
    <property type="project" value="TreeGrafter"/>
</dbReference>
<dbReference type="SUPFAM" id="SSF48371">
    <property type="entry name" value="ARM repeat"/>
    <property type="match status" value="1"/>
</dbReference>
<dbReference type="InterPro" id="IPR016024">
    <property type="entry name" value="ARM-type_fold"/>
</dbReference>
<evidence type="ECO:0000313" key="3">
    <source>
        <dbReference type="Proteomes" id="UP000821837"/>
    </source>
</evidence>
<reference evidence="2" key="1">
    <citation type="journal article" date="2020" name="Cell">
        <title>Large-Scale Comparative Analyses of Tick Genomes Elucidate Their Genetic Diversity and Vector Capacities.</title>
        <authorList>
            <consortium name="Tick Genome and Microbiome Consortium (TIGMIC)"/>
            <person name="Jia N."/>
            <person name="Wang J."/>
            <person name="Shi W."/>
            <person name="Du L."/>
            <person name="Sun Y."/>
            <person name="Zhan W."/>
            <person name="Jiang J.F."/>
            <person name="Wang Q."/>
            <person name="Zhang B."/>
            <person name="Ji P."/>
            <person name="Bell-Sakyi L."/>
            <person name="Cui X.M."/>
            <person name="Yuan T.T."/>
            <person name="Jiang B.G."/>
            <person name="Yang W.F."/>
            <person name="Lam T.T."/>
            <person name="Chang Q.C."/>
            <person name="Ding S.J."/>
            <person name="Wang X.J."/>
            <person name="Zhu J.G."/>
            <person name="Ruan X.D."/>
            <person name="Zhao L."/>
            <person name="Wei J.T."/>
            <person name="Ye R.Z."/>
            <person name="Que T.C."/>
            <person name="Du C.H."/>
            <person name="Zhou Y.H."/>
            <person name="Cheng J.X."/>
            <person name="Dai P.F."/>
            <person name="Guo W.B."/>
            <person name="Han X.H."/>
            <person name="Huang E.J."/>
            <person name="Li L.F."/>
            <person name="Wei W."/>
            <person name="Gao Y.C."/>
            <person name="Liu J.Z."/>
            <person name="Shao H.Z."/>
            <person name="Wang X."/>
            <person name="Wang C.C."/>
            <person name="Yang T.C."/>
            <person name="Huo Q.B."/>
            <person name="Li W."/>
            <person name="Chen H.Y."/>
            <person name="Chen S.E."/>
            <person name="Zhou L.G."/>
            <person name="Ni X.B."/>
            <person name="Tian J.H."/>
            <person name="Sheng Y."/>
            <person name="Liu T."/>
            <person name="Pan Y.S."/>
            <person name="Xia L.Y."/>
            <person name="Li J."/>
            <person name="Zhao F."/>
            <person name="Cao W.C."/>
        </authorList>
    </citation>
    <scope>NUCLEOTIDE SEQUENCE</scope>
    <source>
        <strain evidence="2">Rsan-2018</strain>
    </source>
</reference>
<dbReference type="PANTHER" id="PTHR23346:SF7">
    <property type="entry name" value="STALLED RIBOSOME SENSOR GCN1"/>
    <property type="match status" value="1"/>
</dbReference>
<keyword evidence="1" id="KW-0677">Repeat</keyword>
<dbReference type="Proteomes" id="UP000821837">
    <property type="component" value="Unassembled WGS sequence"/>
</dbReference>
<protein>
    <recommendedName>
        <fullName evidence="4">Translational activator GCN1</fullName>
    </recommendedName>
</protein>
<dbReference type="GO" id="GO:0019887">
    <property type="term" value="F:protein kinase regulator activity"/>
    <property type="evidence" value="ECO:0007669"/>
    <property type="project" value="TreeGrafter"/>
</dbReference>
<dbReference type="GO" id="GO:0006417">
    <property type="term" value="P:regulation of translation"/>
    <property type="evidence" value="ECO:0007669"/>
    <property type="project" value="TreeGrafter"/>
</dbReference>
<evidence type="ECO:0008006" key="4">
    <source>
        <dbReference type="Google" id="ProtNLM"/>
    </source>
</evidence>
<sequence>MGTERKNTRSGLSEVLGGLGVEKLQTLMPEIISTAERTDIAPHVKDGYVMMFIYLPGVFQKEFTPYISQIINPILKALADENEYVRETALRAGQRMVNMYADTAMTLLLPSAGEGALDDNWRIRYSSVQLLGDLLYKISAWTVLWCLTPQVALFLVHSAQIAKAVLLYARLFFLIRASKQVDYFGIRSWGNDGYICISHRK</sequence>
<proteinExistence type="predicted"/>
<dbReference type="Pfam" id="PF24987">
    <property type="entry name" value="HEAT_EF3_N"/>
    <property type="match status" value="1"/>
</dbReference>
<comment type="caution">
    <text evidence="2">The sequence shown here is derived from an EMBL/GenBank/DDBJ whole genome shotgun (WGS) entry which is preliminary data.</text>
</comment>
<reference evidence="2" key="2">
    <citation type="submission" date="2021-09" db="EMBL/GenBank/DDBJ databases">
        <authorList>
            <person name="Jia N."/>
            <person name="Wang J."/>
            <person name="Shi W."/>
            <person name="Du L."/>
            <person name="Sun Y."/>
            <person name="Zhan W."/>
            <person name="Jiang J."/>
            <person name="Wang Q."/>
            <person name="Zhang B."/>
            <person name="Ji P."/>
            <person name="Sakyi L.B."/>
            <person name="Cui X."/>
            <person name="Yuan T."/>
            <person name="Jiang B."/>
            <person name="Yang W."/>
            <person name="Lam T.T.-Y."/>
            <person name="Chang Q."/>
            <person name="Ding S."/>
            <person name="Wang X."/>
            <person name="Zhu J."/>
            <person name="Ruan X."/>
            <person name="Zhao L."/>
            <person name="Wei J."/>
            <person name="Que T."/>
            <person name="Du C."/>
            <person name="Cheng J."/>
            <person name="Dai P."/>
            <person name="Han X."/>
            <person name="Huang E."/>
            <person name="Gao Y."/>
            <person name="Liu J."/>
            <person name="Shao H."/>
            <person name="Ye R."/>
            <person name="Li L."/>
            <person name="Wei W."/>
            <person name="Wang X."/>
            <person name="Wang C."/>
            <person name="Huo Q."/>
            <person name="Li W."/>
            <person name="Guo W."/>
            <person name="Chen H."/>
            <person name="Chen S."/>
            <person name="Zhou L."/>
            <person name="Zhou L."/>
            <person name="Ni X."/>
            <person name="Tian J."/>
            <person name="Zhou Y."/>
            <person name="Sheng Y."/>
            <person name="Liu T."/>
            <person name="Pan Y."/>
            <person name="Xia L."/>
            <person name="Li J."/>
            <person name="Zhao F."/>
            <person name="Cao W."/>
        </authorList>
    </citation>
    <scope>NUCLEOTIDE SEQUENCE</scope>
    <source>
        <strain evidence="2">Rsan-2018</strain>
        <tissue evidence="2">Larvae</tissue>
    </source>
</reference>
<keyword evidence="3" id="KW-1185">Reference proteome</keyword>
<evidence type="ECO:0000256" key="1">
    <source>
        <dbReference type="ARBA" id="ARBA00022737"/>
    </source>
</evidence>
<dbReference type="AlphaFoldDB" id="A0A9D4SXE0"/>